<evidence type="ECO:0000313" key="6">
    <source>
        <dbReference type="EMBL" id="PWC00943.1"/>
    </source>
</evidence>
<dbReference type="SUPFAM" id="SSF52172">
    <property type="entry name" value="CheY-like"/>
    <property type="match status" value="1"/>
</dbReference>
<dbReference type="InterPro" id="IPR011006">
    <property type="entry name" value="CheY-like_superfamily"/>
</dbReference>
<dbReference type="KEGG" id="cyz:C3B44_10450"/>
<evidence type="ECO:0000313" key="7">
    <source>
        <dbReference type="Proteomes" id="UP000244989"/>
    </source>
</evidence>
<gene>
    <name evidence="6" type="ORF">DF222_09970</name>
</gene>
<protein>
    <submittedName>
        <fullName evidence="6">DNA-binding response regulator</fullName>
    </submittedName>
</protein>
<dbReference type="PROSITE" id="PS50110">
    <property type="entry name" value="RESPONSE_REGULATORY"/>
    <property type="match status" value="1"/>
</dbReference>
<keyword evidence="2 6" id="KW-0238">DNA-binding</keyword>
<dbReference type="SMART" id="SM00448">
    <property type="entry name" value="REC"/>
    <property type="match status" value="1"/>
</dbReference>
<dbReference type="OrthoDB" id="9808843at2"/>
<name>A0A2U1T4M9_9CORY</name>
<dbReference type="EMBL" id="QEEZ01000023">
    <property type="protein sequence ID" value="PWC00943.1"/>
    <property type="molecule type" value="Genomic_DNA"/>
</dbReference>
<feature type="domain" description="Response regulatory" evidence="5">
    <location>
        <begin position="3"/>
        <end position="125"/>
    </location>
</feature>
<evidence type="ECO:0000259" key="4">
    <source>
        <dbReference type="PROSITE" id="PS50043"/>
    </source>
</evidence>
<dbReference type="PANTHER" id="PTHR43214:SF42">
    <property type="entry name" value="TRANSCRIPTIONAL REGULATORY PROTEIN DESR"/>
    <property type="match status" value="1"/>
</dbReference>
<reference evidence="7" key="1">
    <citation type="submission" date="2018-04" db="EMBL/GenBank/DDBJ databases">
        <authorList>
            <person name="Liu S."/>
            <person name="Wang Z."/>
            <person name="Li J."/>
        </authorList>
    </citation>
    <scope>NUCLEOTIDE SEQUENCE [LARGE SCALE GENOMIC DNA]</scope>
    <source>
        <strain evidence="7">2189</strain>
    </source>
</reference>
<dbReference type="PROSITE" id="PS50043">
    <property type="entry name" value="HTH_LUXR_2"/>
    <property type="match status" value="1"/>
</dbReference>
<dbReference type="InterPro" id="IPR016032">
    <property type="entry name" value="Sig_transdc_resp-reg_C-effctor"/>
</dbReference>
<comment type="caution">
    <text evidence="6">The sequence shown here is derived from an EMBL/GenBank/DDBJ whole genome shotgun (WGS) entry which is preliminary data.</text>
</comment>
<dbReference type="Gene3D" id="3.40.50.2300">
    <property type="match status" value="1"/>
</dbReference>
<dbReference type="CDD" id="cd17535">
    <property type="entry name" value="REC_NarL-like"/>
    <property type="match status" value="1"/>
</dbReference>
<dbReference type="Proteomes" id="UP000244989">
    <property type="component" value="Unassembled WGS sequence"/>
</dbReference>
<dbReference type="SUPFAM" id="SSF46894">
    <property type="entry name" value="C-terminal effector domain of the bipartite response regulators"/>
    <property type="match status" value="1"/>
</dbReference>
<dbReference type="Pfam" id="PF00072">
    <property type="entry name" value="Response_reg"/>
    <property type="match status" value="1"/>
</dbReference>
<organism evidence="6 7">
    <name type="scientific">Corynebacterium yudongzhengii</name>
    <dbReference type="NCBI Taxonomy" id="2080740"/>
    <lineage>
        <taxon>Bacteria</taxon>
        <taxon>Bacillati</taxon>
        <taxon>Actinomycetota</taxon>
        <taxon>Actinomycetes</taxon>
        <taxon>Mycobacteriales</taxon>
        <taxon>Corynebacteriaceae</taxon>
        <taxon>Corynebacterium</taxon>
    </lineage>
</organism>
<feature type="modified residue" description="4-aspartylphosphate" evidence="3">
    <location>
        <position position="60"/>
    </location>
</feature>
<evidence type="ECO:0000256" key="2">
    <source>
        <dbReference type="ARBA" id="ARBA00023125"/>
    </source>
</evidence>
<evidence type="ECO:0000256" key="1">
    <source>
        <dbReference type="ARBA" id="ARBA00022553"/>
    </source>
</evidence>
<dbReference type="Gene3D" id="1.10.10.10">
    <property type="entry name" value="Winged helix-like DNA-binding domain superfamily/Winged helix DNA-binding domain"/>
    <property type="match status" value="1"/>
</dbReference>
<dbReference type="GO" id="GO:0006355">
    <property type="term" value="P:regulation of DNA-templated transcription"/>
    <property type="evidence" value="ECO:0007669"/>
    <property type="project" value="InterPro"/>
</dbReference>
<dbReference type="PRINTS" id="PR00038">
    <property type="entry name" value="HTHLUXR"/>
</dbReference>
<dbReference type="PANTHER" id="PTHR43214">
    <property type="entry name" value="TWO-COMPONENT RESPONSE REGULATOR"/>
    <property type="match status" value="1"/>
</dbReference>
<evidence type="ECO:0000256" key="3">
    <source>
        <dbReference type="PROSITE-ProRule" id="PRU00169"/>
    </source>
</evidence>
<proteinExistence type="predicted"/>
<dbReference type="RefSeq" id="WP_108432308.1">
    <property type="nucleotide sequence ID" value="NZ_CP026947.1"/>
</dbReference>
<dbReference type="InterPro" id="IPR039420">
    <property type="entry name" value="WalR-like"/>
</dbReference>
<feature type="domain" description="HTH luxR-type" evidence="4">
    <location>
        <begin position="140"/>
        <end position="205"/>
    </location>
</feature>
<dbReference type="InterPro" id="IPR000792">
    <property type="entry name" value="Tscrpt_reg_LuxR_C"/>
</dbReference>
<dbReference type="CDD" id="cd06170">
    <property type="entry name" value="LuxR_C_like"/>
    <property type="match status" value="1"/>
</dbReference>
<sequence length="207" mass="21968">MIRIALCEDEALIASSLATLLSLEDDLDIAVVTGSGEELIAWWRKALATDNPRADIVVMDLHLGGLDGIATTEQLLELDEDVQVLVVTSHARPRALKRALAAGAKGFLTKTSSAEEFASAIRTVHAGRRHIDADLAAQVISAGESPLTEREAEVLEAAGTGSSVDDIAAKVHLAPGTTRNYLSSAMGKVGAANRFEAFQRARELGWI</sequence>
<dbReference type="GO" id="GO:0000160">
    <property type="term" value="P:phosphorelay signal transduction system"/>
    <property type="evidence" value="ECO:0007669"/>
    <property type="project" value="InterPro"/>
</dbReference>
<accession>A0A2U1T4M9</accession>
<dbReference type="InterPro" id="IPR036388">
    <property type="entry name" value="WH-like_DNA-bd_sf"/>
</dbReference>
<keyword evidence="7" id="KW-1185">Reference proteome</keyword>
<dbReference type="Pfam" id="PF00196">
    <property type="entry name" value="GerE"/>
    <property type="match status" value="1"/>
</dbReference>
<dbReference type="InterPro" id="IPR058245">
    <property type="entry name" value="NreC/VraR/RcsB-like_REC"/>
</dbReference>
<dbReference type="InterPro" id="IPR001789">
    <property type="entry name" value="Sig_transdc_resp-reg_receiver"/>
</dbReference>
<dbReference type="GO" id="GO:0003677">
    <property type="term" value="F:DNA binding"/>
    <property type="evidence" value="ECO:0007669"/>
    <property type="project" value="UniProtKB-KW"/>
</dbReference>
<keyword evidence="1 3" id="KW-0597">Phosphoprotein</keyword>
<dbReference type="SMART" id="SM00421">
    <property type="entry name" value="HTH_LUXR"/>
    <property type="match status" value="1"/>
</dbReference>
<evidence type="ECO:0000259" key="5">
    <source>
        <dbReference type="PROSITE" id="PS50110"/>
    </source>
</evidence>
<dbReference type="AlphaFoldDB" id="A0A2U1T4M9"/>